<gene>
    <name evidence="1" type="ORF">SBF1_2550011</name>
</gene>
<organism evidence="1 2">
    <name type="scientific">Candidatus Desulfosporosinus infrequens</name>
    <dbReference type="NCBI Taxonomy" id="2043169"/>
    <lineage>
        <taxon>Bacteria</taxon>
        <taxon>Bacillati</taxon>
        <taxon>Bacillota</taxon>
        <taxon>Clostridia</taxon>
        <taxon>Eubacteriales</taxon>
        <taxon>Desulfitobacteriaceae</taxon>
        <taxon>Desulfosporosinus</taxon>
    </lineage>
</organism>
<dbReference type="AlphaFoldDB" id="A0A2U3KPI3"/>
<reference evidence="2" key="1">
    <citation type="submission" date="2018-02" db="EMBL/GenBank/DDBJ databases">
        <authorList>
            <person name="Hausmann B."/>
        </authorList>
    </citation>
    <scope>NUCLEOTIDE SEQUENCE [LARGE SCALE GENOMIC DNA]</scope>
    <source>
        <strain evidence="2">Peat soil MAG SbF1</strain>
    </source>
</reference>
<protein>
    <submittedName>
        <fullName evidence="1">Uncharacterized protein</fullName>
    </submittedName>
</protein>
<accession>A0A2U3KPI3</accession>
<evidence type="ECO:0000313" key="2">
    <source>
        <dbReference type="Proteomes" id="UP000238916"/>
    </source>
</evidence>
<proteinExistence type="predicted"/>
<sequence length="55" mass="6343">MRLGVPFIVLNLYVTIVHDSNLFVVRCQYTLVKMLVRLFKLPTFFLSGSPRISAK</sequence>
<dbReference type="EMBL" id="OMOF01000174">
    <property type="protein sequence ID" value="SPF41578.1"/>
    <property type="molecule type" value="Genomic_DNA"/>
</dbReference>
<dbReference type="Proteomes" id="UP000238916">
    <property type="component" value="Unassembled WGS sequence"/>
</dbReference>
<evidence type="ECO:0000313" key="1">
    <source>
        <dbReference type="EMBL" id="SPF41578.1"/>
    </source>
</evidence>
<name>A0A2U3KPI3_9FIRM</name>